<feature type="non-terminal residue" evidence="5">
    <location>
        <position position="94"/>
    </location>
</feature>
<dbReference type="SUPFAM" id="SSF54106">
    <property type="entry name" value="LysM domain"/>
    <property type="match status" value="1"/>
</dbReference>
<proteinExistence type="predicted"/>
<keyword evidence="1" id="KW-0147">Chitin-binding</keyword>
<dbReference type="InterPro" id="IPR036779">
    <property type="entry name" value="LysM_dom_sf"/>
</dbReference>
<reference evidence="5 6" key="1">
    <citation type="journal article" date="2012" name="PLoS Pathog.">
        <title>Diverse lifestyles and strategies of plant pathogenesis encoded in the genomes of eighteen Dothideomycetes fungi.</title>
        <authorList>
            <person name="Ohm R.A."/>
            <person name="Feau N."/>
            <person name="Henrissat B."/>
            <person name="Schoch C.L."/>
            <person name="Horwitz B.A."/>
            <person name="Barry K.W."/>
            <person name="Condon B.J."/>
            <person name="Copeland A.C."/>
            <person name="Dhillon B."/>
            <person name="Glaser F."/>
            <person name="Hesse C.N."/>
            <person name="Kosti I."/>
            <person name="LaButti K."/>
            <person name="Lindquist E.A."/>
            <person name="Lucas S."/>
            <person name="Salamov A.A."/>
            <person name="Bradshaw R.E."/>
            <person name="Ciuffetti L."/>
            <person name="Hamelin R.C."/>
            <person name="Kema G.H.J."/>
            <person name="Lawrence C."/>
            <person name="Scott J.A."/>
            <person name="Spatafora J.W."/>
            <person name="Turgeon B.G."/>
            <person name="de Wit P.J.G.M."/>
            <person name="Zhong S."/>
            <person name="Goodwin S.B."/>
            <person name="Grigoriev I.V."/>
        </authorList>
    </citation>
    <scope>NUCLEOTIDE SEQUENCE [LARGE SCALE GENOMIC DNA]</scope>
    <source>
        <strain evidence="5 6">CIRAD86</strain>
    </source>
</reference>
<dbReference type="VEuPathDB" id="FungiDB:MYCFIDRAFT_124911"/>
<evidence type="ECO:0000256" key="1">
    <source>
        <dbReference type="ARBA" id="ARBA00022669"/>
    </source>
</evidence>
<evidence type="ECO:0000313" key="5">
    <source>
        <dbReference type="EMBL" id="EME83584.1"/>
    </source>
</evidence>
<dbReference type="AlphaFoldDB" id="M2ZX66"/>
<dbReference type="SMART" id="SM00257">
    <property type="entry name" value="LysM"/>
    <property type="match status" value="1"/>
</dbReference>
<name>M2ZX66_PSEFD</name>
<gene>
    <name evidence="5" type="ORF">MYCFIDRAFT_124911</name>
</gene>
<keyword evidence="6" id="KW-1185">Reference proteome</keyword>
<dbReference type="InterPro" id="IPR052210">
    <property type="entry name" value="LysM1-like"/>
</dbReference>
<protein>
    <submittedName>
        <fullName evidence="5">Carbohydrate-binding module family 50 protein</fullName>
    </submittedName>
</protein>
<keyword evidence="2" id="KW-0843">Virulence</keyword>
<dbReference type="Pfam" id="PF01476">
    <property type="entry name" value="LysM"/>
    <property type="match status" value="1"/>
</dbReference>
<dbReference type="InterPro" id="IPR018392">
    <property type="entry name" value="LysM"/>
</dbReference>
<dbReference type="EMBL" id="KB446558">
    <property type="protein sequence ID" value="EME83584.1"/>
    <property type="molecule type" value="Genomic_DNA"/>
</dbReference>
<dbReference type="Proteomes" id="UP000016932">
    <property type="component" value="Unassembled WGS sequence"/>
</dbReference>
<dbReference type="RefSeq" id="XP_007926764.1">
    <property type="nucleotide sequence ID" value="XM_007928573.1"/>
</dbReference>
<feature type="domain" description="LysM" evidence="4">
    <location>
        <begin position="25"/>
        <end position="71"/>
    </location>
</feature>
<dbReference type="OrthoDB" id="2281372at2759"/>
<feature type="region of interest" description="Disordered" evidence="3">
    <location>
        <begin position="74"/>
        <end position="94"/>
    </location>
</feature>
<dbReference type="CDD" id="cd00118">
    <property type="entry name" value="LysM"/>
    <property type="match status" value="1"/>
</dbReference>
<dbReference type="Gene3D" id="3.10.350.10">
    <property type="entry name" value="LysM domain"/>
    <property type="match status" value="1"/>
</dbReference>
<dbReference type="eggNOG" id="ENOG502RMDD">
    <property type="taxonomic scope" value="Eukaryota"/>
</dbReference>
<evidence type="ECO:0000256" key="3">
    <source>
        <dbReference type="SAM" id="MobiDB-lite"/>
    </source>
</evidence>
<dbReference type="PANTHER" id="PTHR34997">
    <property type="entry name" value="AM15"/>
    <property type="match status" value="1"/>
</dbReference>
<dbReference type="PROSITE" id="PS51782">
    <property type="entry name" value="LYSM"/>
    <property type="match status" value="1"/>
</dbReference>
<organism evidence="5 6">
    <name type="scientific">Pseudocercospora fijiensis (strain CIRAD86)</name>
    <name type="common">Black leaf streak disease fungus</name>
    <name type="synonym">Mycosphaerella fijiensis</name>
    <dbReference type="NCBI Taxonomy" id="383855"/>
    <lineage>
        <taxon>Eukaryota</taxon>
        <taxon>Fungi</taxon>
        <taxon>Dikarya</taxon>
        <taxon>Ascomycota</taxon>
        <taxon>Pezizomycotina</taxon>
        <taxon>Dothideomycetes</taxon>
        <taxon>Dothideomycetidae</taxon>
        <taxon>Mycosphaerellales</taxon>
        <taxon>Mycosphaerellaceae</taxon>
        <taxon>Pseudocercospora</taxon>
    </lineage>
</organism>
<dbReference type="HOGENOM" id="CLU_2392001_0_0_1"/>
<evidence type="ECO:0000313" key="6">
    <source>
        <dbReference type="Proteomes" id="UP000016932"/>
    </source>
</evidence>
<dbReference type="KEGG" id="pfj:MYCFIDRAFT_124911"/>
<feature type="non-terminal residue" evidence="5">
    <location>
        <position position="1"/>
    </location>
</feature>
<accession>M2ZX66</accession>
<dbReference type="PANTHER" id="PTHR34997:SF1">
    <property type="entry name" value="PEPTIDOGLYCAN-BINDING LYSIN DOMAIN"/>
    <property type="match status" value="1"/>
</dbReference>
<evidence type="ECO:0000256" key="2">
    <source>
        <dbReference type="ARBA" id="ARBA00023026"/>
    </source>
</evidence>
<dbReference type="GO" id="GO:0008061">
    <property type="term" value="F:chitin binding"/>
    <property type="evidence" value="ECO:0007669"/>
    <property type="project" value="UniProtKB-KW"/>
</dbReference>
<dbReference type="GeneID" id="19330556"/>
<evidence type="ECO:0000259" key="4">
    <source>
        <dbReference type="PROSITE" id="PS51782"/>
    </source>
</evidence>
<sequence>PSSASNCAAAIPTNTQPGTAEGCAKYVQVNPGDTCESIADAMGIDVEDFESWNPQAGAECYNLWANYYVCTSEPGECSGNDTTSTPVDSDGSPP</sequence>